<dbReference type="EMBL" id="JAYMYQ010000006">
    <property type="protein sequence ID" value="KAK7324157.1"/>
    <property type="molecule type" value="Genomic_DNA"/>
</dbReference>
<comment type="caution">
    <text evidence="1">The sequence shown here is derived from an EMBL/GenBank/DDBJ whole genome shotgun (WGS) entry which is preliminary data.</text>
</comment>
<evidence type="ECO:0000313" key="1">
    <source>
        <dbReference type="EMBL" id="KAK7324157.1"/>
    </source>
</evidence>
<reference evidence="1 2" key="1">
    <citation type="submission" date="2024-01" db="EMBL/GenBank/DDBJ databases">
        <title>The genomes of 5 underutilized Papilionoideae crops provide insights into root nodulation and disease resistanc.</title>
        <authorList>
            <person name="Jiang F."/>
        </authorList>
    </citation>
    <scope>NUCLEOTIDE SEQUENCE [LARGE SCALE GENOMIC DNA]</scope>
    <source>
        <strain evidence="1">LVBAO_FW01</strain>
        <tissue evidence="1">Leaves</tissue>
    </source>
</reference>
<organism evidence="1 2">
    <name type="scientific">Canavalia gladiata</name>
    <name type="common">Sword bean</name>
    <name type="synonym">Dolichos gladiatus</name>
    <dbReference type="NCBI Taxonomy" id="3824"/>
    <lineage>
        <taxon>Eukaryota</taxon>
        <taxon>Viridiplantae</taxon>
        <taxon>Streptophyta</taxon>
        <taxon>Embryophyta</taxon>
        <taxon>Tracheophyta</taxon>
        <taxon>Spermatophyta</taxon>
        <taxon>Magnoliopsida</taxon>
        <taxon>eudicotyledons</taxon>
        <taxon>Gunneridae</taxon>
        <taxon>Pentapetalae</taxon>
        <taxon>rosids</taxon>
        <taxon>fabids</taxon>
        <taxon>Fabales</taxon>
        <taxon>Fabaceae</taxon>
        <taxon>Papilionoideae</taxon>
        <taxon>50 kb inversion clade</taxon>
        <taxon>NPAAA clade</taxon>
        <taxon>indigoferoid/millettioid clade</taxon>
        <taxon>Phaseoleae</taxon>
        <taxon>Canavalia</taxon>
    </lineage>
</organism>
<accession>A0AAN9KXC9</accession>
<dbReference type="AlphaFoldDB" id="A0AAN9KXC9"/>
<sequence>MLGVLRNYRRAIFLGTNGFWDYTSVVMNSPYGSFNSSVTEESSRQECSTRVSHKQAYLVQYPGPHANHKADKPCPMQTMRHTSHVYIGGCSSFEYSIGGSRHVGDMQKITPSHAWLCSTHTFASMRLGFRTNEDIRNSWSSSRKLLLDGSPRFLLNQSRSSEHGEALKNPSSFRTGNGLCSVNKLGMQEKCTTLCFHAIWALNIS</sequence>
<keyword evidence="2" id="KW-1185">Reference proteome</keyword>
<name>A0AAN9KXC9_CANGL</name>
<gene>
    <name evidence="1" type="ORF">VNO77_27680</name>
</gene>
<evidence type="ECO:0000313" key="2">
    <source>
        <dbReference type="Proteomes" id="UP001367508"/>
    </source>
</evidence>
<proteinExistence type="predicted"/>
<protein>
    <submittedName>
        <fullName evidence="1">Uncharacterized protein</fullName>
    </submittedName>
</protein>
<dbReference type="Proteomes" id="UP001367508">
    <property type="component" value="Unassembled WGS sequence"/>
</dbReference>